<evidence type="ECO:0000259" key="5">
    <source>
        <dbReference type="PROSITE" id="PS50977"/>
    </source>
</evidence>
<evidence type="ECO:0000313" key="7">
    <source>
        <dbReference type="Proteomes" id="UP001500908"/>
    </source>
</evidence>
<keyword evidence="7" id="KW-1185">Reference proteome</keyword>
<dbReference type="PANTHER" id="PTHR30055">
    <property type="entry name" value="HTH-TYPE TRANSCRIPTIONAL REGULATOR RUTR"/>
    <property type="match status" value="1"/>
</dbReference>
<feature type="domain" description="HTH tetR-type" evidence="5">
    <location>
        <begin position="15"/>
        <end position="76"/>
    </location>
</feature>
<dbReference type="EMBL" id="BAABDD010000005">
    <property type="protein sequence ID" value="GAA3735926.1"/>
    <property type="molecule type" value="Genomic_DNA"/>
</dbReference>
<reference evidence="7" key="1">
    <citation type="journal article" date="2019" name="Int. J. Syst. Evol. Microbiol.">
        <title>The Global Catalogue of Microorganisms (GCM) 10K type strain sequencing project: providing services to taxonomists for standard genome sequencing and annotation.</title>
        <authorList>
            <consortium name="The Broad Institute Genomics Platform"/>
            <consortium name="The Broad Institute Genome Sequencing Center for Infectious Disease"/>
            <person name="Wu L."/>
            <person name="Ma J."/>
        </authorList>
    </citation>
    <scope>NUCLEOTIDE SEQUENCE [LARGE SCALE GENOMIC DNA]</scope>
    <source>
        <strain evidence="7">JCM 17137</strain>
    </source>
</reference>
<evidence type="ECO:0000256" key="2">
    <source>
        <dbReference type="ARBA" id="ARBA00023125"/>
    </source>
</evidence>
<dbReference type="Gene3D" id="1.10.10.60">
    <property type="entry name" value="Homeodomain-like"/>
    <property type="match status" value="1"/>
</dbReference>
<keyword evidence="3" id="KW-0804">Transcription</keyword>
<keyword evidence="1" id="KW-0805">Transcription regulation</keyword>
<dbReference type="InterPro" id="IPR001647">
    <property type="entry name" value="HTH_TetR"/>
</dbReference>
<evidence type="ECO:0000256" key="3">
    <source>
        <dbReference type="ARBA" id="ARBA00023163"/>
    </source>
</evidence>
<sequence>MDPITSRPPGRPRSQRAEDAILRAALALLAERKNVAEVSIEAIAARAEVGKATIYRRWPGKEELFADAVATLRPPLPELGQAPLRDDLIAIFTQVCAEMDSPLDRAVTVLMMDQTHPEIVHRIKQQVLAPRSRAVANLLRRGVDNGEITPDVDPEAVVNLLTGGAFFCRRPAGGRSAQERAQLLVDTVWNGIRA</sequence>
<dbReference type="SUPFAM" id="SSF46689">
    <property type="entry name" value="Homeodomain-like"/>
    <property type="match status" value="1"/>
</dbReference>
<dbReference type="Gene3D" id="1.10.357.10">
    <property type="entry name" value="Tetracycline Repressor, domain 2"/>
    <property type="match status" value="1"/>
</dbReference>
<evidence type="ECO:0000313" key="6">
    <source>
        <dbReference type="EMBL" id="GAA3735926.1"/>
    </source>
</evidence>
<gene>
    <name evidence="6" type="ORF">GCM10022402_15130</name>
</gene>
<comment type="caution">
    <text evidence="6">The sequence shown here is derived from an EMBL/GenBank/DDBJ whole genome shotgun (WGS) entry which is preliminary data.</text>
</comment>
<dbReference type="InterPro" id="IPR011075">
    <property type="entry name" value="TetR_C"/>
</dbReference>
<feature type="DNA-binding region" description="H-T-H motif" evidence="4">
    <location>
        <begin position="39"/>
        <end position="58"/>
    </location>
</feature>
<keyword evidence="2 4" id="KW-0238">DNA-binding</keyword>
<dbReference type="PANTHER" id="PTHR30055:SF148">
    <property type="entry name" value="TETR-FAMILY TRANSCRIPTIONAL REGULATOR"/>
    <property type="match status" value="1"/>
</dbReference>
<dbReference type="InterPro" id="IPR009057">
    <property type="entry name" value="Homeodomain-like_sf"/>
</dbReference>
<evidence type="ECO:0000256" key="1">
    <source>
        <dbReference type="ARBA" id="ARBA00023015"/>
    </source>
</evidence>
<dbReference type="Proteomes" id="UP001500908">
    <property type="component" value="Unassembled WGS sequence"/>
</dbReference>
<dbReference type="InterPro" id="IPR050109">
    <property type="entry name" value="HTH-type_TetR-like_transc_reg"/>
</dbReference>
<name>A0ABP7FHA6_9ACTN</name>
<evidence type="ECO:0000256" key="4">
    <source>
        <dbReference type="PROSITE-ProRule" id="PRU00335"/>
    </source>
</evidence>
<protein>
    <submittedName>
        <fullName evidence="6">TetR/AcrR family transcriptional regulator</fullName>
    </submittedName>
</protein>
<dbReference type="Pfam" id="PF00440">
    <property type="entry name" value="TetR_N"/>
    <property type="match status" value="1"/>
</dbReference>
<accession>A0ABP7FHA6</accession>
<dbReference type="SUPFAM" id="SSF48498">
    <property type="entry name" value="Tetracyclin repressor-like, C-terminal domain"/>
    <property type="match status" value="1"/>
</dbReference>
<organism evidence="6 7">
    <name type="scientific">Salinactinospora qingdaonensis</name>
    <dbReference type="NCBI Taxonomy" id="702744"/>
    <lineage>
        <taxon>Bacteria</taxon>
        <taxon>Bacillati</taxon>
        <taxon>Actinomycetota</taxon>
        <taxon>Actinomycetes</taxon>
        <taxon>Streptosporangiales</taxon>
        <taxon>Nocardiopsidaceae</taxon>
        <taxon>Salinactinospora</taxon>
    </lineage>
</organism>
<dbReference type="RefSeq" id="WP_344968814.1">
    <property type="nucleotide sequence ID" value="NZ_BAABDD010000005.1"/>
</dbReference>
<dbReference type="InterPro" id="IPR036271">
    <property type="entry name" value="Tet_transcr_reg_TetR-rel_C_sf"/>
</dbReference>
<proteinExistence type="predicted"/>
<dbReference type="PROSITE" id="PS50977">
    <property type="entry name" value="HTH_TETR_2"/>
    <property type="match status" value="1"/>
</dbReference>
<dbReference type="Pfam" id="PF16859">
    <property type="entry name" value="TetR_C_11"/>
    <property type="match status" value="1"/>
</dbReference>